<evidence type="ECO:0000256" key="11">
    <source>
        <dbReference type="ARBA" id="ARBA00032305"/>
    </source>
</evidence>
<feature type="binding site" evidence="13">
    <location>
        <begin position="137"/>
        <end position="140"/>
    </location>
    <ligand>
        <name>substrate</name>
    </ligand>
</feature>
<dbReference type="PANTHER" id="PTHR33254">
    <property type="entry name" value="4-HYDROXY-4-METHYL-2-OXOGLUTARATE ALDOLASE 3-RELATED"/>
    <property type="match status" value="1"/>
</dbReference>
<keyword evidence="14" id="KW-0456">Lyase</keyword>
<dbReference type="RefSeq" id="WP_068919273.1">
    <property type="nucleotide sequence ID" value="NZ_AP022600.1"/>
</dbReference>
<proteinExistence type="inferred from homology"/>
<name>A0A378TG03_9MYCO</name>
<dbReference type="Proteomes" id="UP000254978">
    <property type="component" value="Unassembled WGS sequence"/>
</dbReference>
<dbReference type="InterPro" id="IPR005493">
    <property type="entry name" value="RraA/RraA-like"/>
</dbReference>
<dbReference type="PANTHER" id="PTHR33254:SF4">
    <property type="entry name" value="4-HYDROXY-4-METHYL-2-OXOGLUTARATE ALDOLASE 3-RELATED"/>
    <property type="match status" value="1"/>
</dbReference>
<evidence type="ECO:0000256" key="3">
    <source>
        <dbReference type="ARBA" id="ARBA00008621"/>
    </source>
</evidence>
<dbReference type="GO" id="GO:0046872">
    <property type="term" value="F:metal ion binding"/>
    <property type="evidence" value="ECO:0007669"/>
    <property type="project" value="UniProtKB-KW"/>
</dbReference>
<evidence type="ECO:0000256" key="1">
    <source>
        <dbReference type="ARBA" id="ARBA00001342"/>
    </source>
</evidence>
<dbReference type="SUPFAM" id="SSF89562">
    <property type="entry name" value="RraA-like"/>
    <property type="match status" value="1"/>
</dbReference>
<feature type="binding site" evidence="13">
    <location>
        <position position="160"/>
    </location>
    <ligand>
        <name>Mg(2+)</name>
        <dbReference type="ChEBI" id="CHEBI:18420"/>
    </ligand>
</feature>
<comment type="catalytic activity">
    <reaction evidence="12">
        <text>oxaloacetate + H(+) = pyruvate + CO2</text>
        <dbReference type="Rhea" id="RHEA:15641"/>
        <dbReference type="ChEBI" id="CHEBI:15361"/>
        <dbReference type="ChEBI" id="CHEBI:15378"/>
        <dbReference type="ChEBI" id="CHEBI:16452"/>
        <dbReference type="ChEBI" id="CHEBI:16526"/>
        <dbReference type="EC" id="4.1.1.112"/>
    </reaction>
</comment>
<evidence type="ECO:0000256" key="9">
    <source>
        <dbReference type="ARBA" id="ARBA00029596"/>
    </source>
</evidence>
<comment type="catalytic activity">
    <reaction evidence="1">
        <text>4-hydroxy-4-methyl-2-oxoglutarate = 2 pyruvate</text>
        <dbReference type="Rhea" id="RHEA:22748"/>
        <dbReference type="ChEBI" id="CHEBI:15361"/>
        <dbReference type="ChEBI" id="CHEBI:58276"/>
        <dbReference type="EC" id="4.1.3.17"/>
    </reaction>
</comment>
<evidence type="ECO:0000256" key="4">
    <source>
        <dbReference type="ARBA" id="ARBA00011233"/>
    </source>
</evidence>
<evidence type="ECO:0000256" key="7">
    <source>
        <dbReference type="ARBA" id="ARBA00016549"/>
    </source>
</evidence>
<dbReference type="EC" id="4.1.3.17" evidence="5"/>
<evidence type="ECO:0000256" key="12">
    <source>
        <dbReference type="ARBA" id="ARBA00047973"/>
    </source>
</evidence>
<keyword evidence="13" id="KW-0460">Magnesium</keyword>
<sequence>MRIEPSEAEARALTPLWEGERFANGRPRVSDEVLERLRGISVEQAWKPLRHAGYELQFVGGFTETNPGRSFVGRAVTAQFLPFRPDFDQVVLDTGRGEGRSGGEVVKQNWWVVEELQHADVMVVDLFDKIEGGTFVGDNLATAVATRTGTGAVIQGGIRDAAGISELDINVLHRGSHPTGIADLTIAGLNIPIRIGGVTVLPGDVVLATGHGVMFIPPHLAETVAAHSEDTRLRDIFGKSRLADRTYTSAEIDIPRWGPAVQADFEAWKASEQHAIR</sequence>
<evidence type="ECO:0000256" key="2">
    <source>
        <dbReference type="ARBA" id="ARBA00001968"/>
    </source>
</evidence>
<reference evidence="14 15" key="1">
    <citation type="submission" date="2018-06" db="EMBL/GenBank/DDBJ databases">
        <authorList>
            <consortium name="Pathogen Informatics"/>
            <person name="Doyle S."/>
        </authorList>
    </citation>
    <scope>NUCLEOTIDE SEQUENCE [LARGE SCALE GENOMIC DNA]</scope>
    <source>
        <strain evidence="14 15">NCTC10821</strain>
    </source>
</reference>
<dbReference type="Gene3D" id="3.50.30.40">
    <property type="entry name" value="Ribonuclease E inhibitor RraA/RraA-like"/>
    <property type="match status" value="1"/>
</dbReference>
<dbReference type="Pfam" id="PF03737">
    <property type="entry name" value="RraA-like"/>
    <property type="match status" value="1"/>
</dbReference>
<comment type="subunit">
    <text evidence="4">Homotrimer.</text>
</comment>
<evidence type="ECO:0000256" key="10">
    <source>
        <dbReference type="ARBA" id="ARBA00030169"/>
    </source>
</evidence>
<dbReference type="EC" id="4.1.1.112" evidence="6"/>
<dbReference type="GO" id="GO:0047443">
    <property type="term" value="F:4-hydroxy-4-methyl-2-oxoglutarate aldolase activity"/>
    <property type="evidence" value="ECO:0007669"/>
    <property type="project" value="UniProtKB-EC"/>
</dbReference>
<protein>
    <recommendedName>
        <fullName evidence="7">Putative 4-hydroxy-4-methyl-2-oxoglutarate aldolase</fullName>
        <ecNumber evidence="6">4.1.1.112</ecNumber>
        <ecNumber evidence="5">4.1.3.17</ecNumber>
    </recommendedName>
    <alternativeName>
        <fullName evidence="11">Oxaloacetate decarboxylase</fullName>
    </alternativeName>
    <alternativeName>
        <fullName evidence="9">Regulator of ribonuclease activity homolog</fullName>
    </alternativeName>
    <alternativeName>
        <fullName evidence="10">RraA-like protein</fullName>
    </alternativeName>
</protein>
<evidence type="ECO:0000256" key="8">
    <source>
        <dbReference type="ARBA" id="ARBA00025046"/>
    </source>
</evidence>
<evidence type="ECO:0000256" key="6">
    <source>
        <dbReference type="ARBA" id="ARBA00012947"/>
    </source>
</evidence>
<evidence type="ECO:0000313" key="15">
    <source>
        <dbReference type="Proteomes" id="UP000254978"/>
    </source>
</evidence>
<gene>
    <name evidence="14" type="primary">proA_2</name>
    <name evidence="14" type="ORF">NCTC10821_03269</name>
</gene>
<evidence type="ECO:0000313" key="14">
    <source>
        <dbReference type="EMBL" id="STZ59731.1"/>
    </source>
</evidence>
<accession>A0A378TG03</accession>
<comment type="similarity">
    <text evidence="3">Belongs to the class II aldolase/RraA-like family.</text>
</comment>
<comment type="cofactor">
    <cofactor evidence="13">
        <name>Mg(2+)</name>
        <dbReference type="ChEBI" id="CHEBI:18420"/>
    </cofactor>
</comment>
<comment type="function">
    <text evidence="8">Catalyzes the aldol cleavage of 4-hydroxy-4-methyl-2-oxoglutarate (HMG) into 2 molecules of pyruvate. Also contains a secondary oxaloacetate (OAA) decarboxylase activity due to the common pyruvate enolate transition state formed following C-C bond cleavage in the retro-aldol and decarboxylation reactions.</text>
</comment>
<evidence type="ECO:0000256" key="13">
    <source>
        <dbReference type="PIRSR" id="PIRSR605493-1"/>
    </source>
</evidence>
<comment type="cofactor">
    <cofactor evidence="2">
        <name>a divalent metal cation</name>
        <dbReference type="ChEBI" id="CHEBI:60240"/>
    </cofactor>
</comment>
<dbReference type="EMBL" id="UGQT01000001">
    <property type="protein sequence ID" value="STZ59731.1"/>
    <property type="molecule type" value="Genomic_DNA"/>
</dbReference>
<dbReference type="InterPro" id="IPR036704">
    <property type="entry name" value="RraA/RraA-like_sf"/>
</dbReference>
<dbReference type="GO" id="GO:0008948">
    <property type="term" value="F:oxaloacetate decarboxylase activity"/>
    <property type="evidence" value="ECO:0007669"/>
    <property type="project" value="UniProtKB-EC"/>
</dbReference>
<keyword evidence="15" id="KW-1185">Reference proteome</keyword>
<dbReference type="CDD" id="cd16841">
    <property type="entry name" value="RraA_family"/>
    <property type="match status" value="1"/>
</dbReference>
<dbReference type="AlphaFoldDB" id="A0A378TG03"/>
<organism evidence="14 15">
    <name type="scientific">Mycolicibacterium tokaiense</name>
    <dbReference type="NCBI Taxonomy" id="39695"/>
    <lineage>
        <taxon>Bacteria</taxon>
        <taxon>Bacillati</taxon>
        <taxon>Actinomycetota</taxon>
        <taxon>Actinomycetes</taxon>
        <taxon>Mycobacteriales</taxon>
        <taxon>Mycobacteriaceae</taxon>
        <taxon>Mycolicibacterium</taxon>
    </lineage>
</organism>
<dbReference type="OrthoDB" id="9805307at2"/>
<feature type="binding site" evidence="13">
    <location>
        <position position="159"/>
    </location>
    <ligand>
        <name>substrate</name>
    </ligand>
</feature>
<keyword evidence="13" id="KW-0479">Metal-binding</keyword>
<evidence type="ECO:0000256" key="5">
    <source>
        <dbReference type="ARBA" id="ARBA00012213"/>
    </source>
</evidence>